<keyword evidence="12" id="KW-1185">Reference proteome</keyword>
<dbReference type="InterPro" id="IPR011877">
    <property type="entry name" value="Ribokinase"/>
</dbReference>
<feature type="binding site" evidence="9">
    <location>
        <position position="285"/>
    </location>
    <ligand>
        <name>K(+)</name>
        <dbReference type="ChEBI" id="CHEBI:29103"/>
    </ligand>
</feature>
<protein>
    <recommendedName>
        <fullName evidence="9">Deoxyribokinase</fullName>
        <shortName evidence="9">dRK</shortName>
        <ecNumber evidence="9">2.7.1.229</ecNumber>
    </recommendedName>
    <alternativeName>
        <fullName evidence="9">ATP:2-deoxy-D-ribose 5-phosphotransferase</fullName>
    </alternativeName>
</protein>
<dbReference type="GO" id="GO:0019303">
    <property type="term" value="P:D-ribose catabolic process"/>
    <property type="evidence" value="ECO:0007669"/>
    <property type="project" value="UniProtKB-UniPathway"/>
</dbReference>
<keyword evidence="5 9" id="KW-0067">ATP-binding</keyword>
<name>A0A0L6TY97_9FIRM</name>
<feature type="active site" description="Proton acceptor" evidence="9">
    <location>
        <position position="252"/>
    </location>
</feature>
<evidence type="ECO:0000256" key="5">
    <source>
        <dbReference type="ARBA" id="ARBA00022840"/>
    </source>
</evidence>
<evidence type="ECO:0000256" key="8">
    <source>
        <dbReference type="ARBA" id="ARBA00023277"/>
    </source>
</evidence>
<comment type="cofactor">
    <cofactor evidence="9">
        <name>Mg(2+)</name>
        <dbReference type="ChEBI" id="CHEBI:18420"/>
    </cofactor>
</comment>
<proteinExistence type="inferred from homology"/>
<dbReference type="GO" id="GO:0005524">
    <property type="term" value="F:ATP binding"/>
    <property type="evidence" value="ECO:0007669"/>
    <property type="project" value="UniProtKB-UniRule"/>
</dbReference>
<dbReference type="Pfam" id="PF00294">
    <property type="entry name" value="PfkB"/>
    <property type="match status" value="1"/>
</dbReference>
<accession>A0A0L6TY97</accession>
<feature type="binding site" evidence="9">
    <location>
        <position position="183"/>
    </location>
    <ligand>
        <name>ATP</name>
        <dbReference type="ChEBI" id="CHEBI:30616"/>
    </ligand>
</feature>
<dbReference type="CDD" id="cd01174">
    <property type="entry name" value="ribokinase"/>
    <property type="match status" value="1"/>
</dbReference>
<dbReference type="Proteomes" id="UP000036873">
    <property type="component" value="Unassembled WGS sequence"/>
</dbReference>
<dbReference type="Gene3D" id="3.40.1190.20">
    <property type="match status" value="1"/>
</dbReference>
<keyword evidence="9" id="KW-0963">Cytoplasm</keyword>
<keyword evidence="1 9" id="KW-0808">Transferase</keyword>
<comment type="similarity">
    <text evidence="9">Belongs to the carbohydrate kinase PfkB family. Deoxyribokinase subfamily.</text>
</comment>
<dbReference type="EMBL" id="LGYO01000033">
    <property type="protein sequence ID" value="KNZ41236.1"/>
    <property type="molecule type" value="Genomic_DNA"/>
</dbReference>
<evidence type="ECO:0000256" key="1">
    <source>
        <dbReference type="ARBA" id="ARBA00022679"/>
    </source>
</evidence>
<comment type="subcellular location">
    <subcellularLocation>
        <location evidence="9">Cytoplasm</location>
    </subcellularLocation>
</comment>
<dbReference type="UniPathway" id="UPA00916">
    <property type="reaction ID" value="UER00889"/>
</dbReference>
<evidence type="ECO:0000256" key="7">
    <source>
        <dbReference type="ARBA" id="ARBA00022958"/>
    </source>
</evidence>
<feature type="binding site" evidence="9">
    <location>
        <position position="282"/>
    </location>
    <ligand>
        <name>K(+)</name>
        <dbReference type="ChEBI" id="CHEBI:29103"/>
    </ligand>
</feature>
<feature type="binding site" evidence="9">
    <location>
        <position position="139"/>
    </location>
    <ligand>
        <name>substrate</name>
    </ligand>
</feature>
<dbReference type="HAMAP" id="MF_01987">
    <property type="entry name" value="Ribokinase"/>
    <property type="match status" value="1"/>
</dbReference>
<dbReference type="STRING" id="52689.AKG39_13030"/>
<feature type="binding site" evidence="9">
    <location>
        <position position="248"/>
    </location>
    <ligand>
        <name>K(+)</name>
        <dbReference type="ChEBI" id="CHEBI:29103"/>
    </ligand>
</feature>
<dbReference type="SUPFAM" id="SSF53613">
    <property type="entry name" value="Ribokinase-like"/>
    <property type="match status" value="1"/>
</dbReference>
<dbReference type="InterPro" id="IPR002139">
    <property type="entry name" value="Ribo/fructo_kinase"/>
</dbReference>
<dbReference type="InterPro" id="IPR011611">
    <property type="entry name" value="PfkB_dom"/>
</dbReference>
<comment type="catalytic activity">
    <reaction evidence="9">
        <text>2-deoxy-D-ribose + ATP = 2-deoxy-D-ribose 5-phosphate + ADP + H(+)</text>
        <dbReference type="Rhea" id="RHEA:30871"/>
        <dbReference type="ChEBI" id="CHEBI:15378"/>
        <dbReference type="ChEBI" id="CHEBI:30616"/>
        <dbReference type="ChEBI" id="CHEBI:62877"/>
        <dbReference type="ChEBI" id="CHEBI:90761"/>
        <dbReference type="ChEBI" id="CHEBI:456216"/>
        <dbReference type="EC" id="2.7.1.229"/>
    </reaction>
</comment>
<keyword evidence="3 9" id="KW-0547">Nucleotide-binding</keyword>
<evidence type="ECO:0000256" key="4">
    <source>
        <dbReference type="ARBA" id="ARBA00022777"/>
    </source>
</evidence>
<evidence type="ECO:0000256" key="3">
    <source>
        <dbReference type="ARBA" id="ARBA00022741"/>
    </source>
</evidence>
<feature type="binding site" evidence="9">
    <location>
        <begin position="12"/>
        <end position="14"/>
    </location>
    <ligand>
        <name>substrate</name>
    </ligand>
</feature>
<feature type="binding site" evidence="9">
    <location>
        <begin position="251"/>
        <end position="252"/>
    </location>
    <ligand>
        <name>ATP</name>
        <dbReference type="ChEBI" id="CHEBI:30616"/>
    </ligand>
</feature>
<feature type="binding site" evidence="9">
    <location>
        <position position="246"/>
    </location>
    <ligand>
        <name>K(+)</name>
        <dbReference type="ChEBI" id="CHEBI:29103"/>
    </ligand>
</feature>
<evidence type="ECO:0000256" key="2">
    <source>
        <dbReference type="ARBA" id="ARBA00022723"/>
    </source>
</evidence>
<feature type="domain" description="Carbohydrate kinase PfkB" evidence="10">
    <location>
        <begin position="4"/>
        <end position="294"/>
    </location>
</feature>
<comment type="subunit">
    <text evidence="9">Homodimer.</text>
</comment>
<reference evidence="12" key="1">
    <citation type="submission" date="2015-07" db="EMBL/GenBank/DDBJ databases">
        <title>Draft genome sequence of Acetobacterium bakii DSM 8293, a potential psychrophilic chemical producer through syngas fermentation.</title>
        <authorList>
            <person name="Song Y."/>
            <person name="Hwang S."/>
            <person name="Cho B.-K."/>
        </authorList>
    </citation>
    <scope>NUCLEOTIDE SEQUENCE [LARGE SCALE GENOMIC DNA]</scope>
    <source>
        <strain evidence="12">DSM 8239</strain>
    </source>
</reference>
<sequence length="306" mass="32417">MAARILLVGSVMMDLILRCARAPEPSESVLGHDYSNAPGGKGSNAAVAAARTGAKVSAYATIGKDSNGEYLLDCWKKEGVDTTHTLTREGANTGFVAITLEDNGQNRLIIFPGANMLTPPDDLEKAFEDPFDAILLQFEIPFETNARAIELANEKGIITVLDAGPAQDYDLEKLPPVTILSPNETETKALVGIYPGDIETCREASKKLIERNGCKFVVLKLGDRGSYIYGDGLDVLVPPYKVDAIDPTAAGDAFTGTLAKAYVEMGDLVEAAKYANASGALTCTKLGAQPSLPTSAEIDAFLAAQK</sequence>
<feature type="binding site" evidence="9">
    <location>
        <position position="287"/>
    </location>
    <ligand>
        <name>K(+)</name>
        <dbReference type="ChEBI" id="CHEBI:29103"/>
    </ligand>
</feature>
<evidence type="ECO:0000256" key="9">
    <source>
        <dbReference type="HAMAP-Rule" id="MF_01987"/>
    </source>
</evidence>
<dbReference type="InterPro" id="IPR029056">
    <property type="entry name" value="Ribokinase-like"/>
</dbReference>
<dbReference type="EC" id="2.7.1.229" evidence="9"/>
<keyword evidence="2 9" id="KW-0479">Metal-binding</keyword>
<feature type="binding site" evidence="9">
    <location>
        <position position="252"/>
    </location>
    <ligand>
        <name>substrate</name>
    </ligand>
</feature>
<dbReference type="PRINTS" id="PR00990">
    <property type="entry name" value="RIBOKINASE"/>
</dbReference>
<evidence type="ECO:0000259" key="10">
    <source>
        <dbReference type="Pfam" id="PF00294"/>
    </source>
</evidence>
<comment type="caution">
    <text evidence="11">The sequence shown here is derived from an EMBL/GenBank/DDBJ whole genome shotgun (WGS) entry which is preliminary data.</text>
</comment>
<feature type="binding site" evidence="9">
    <location>
        <position position="291"/>
    </location>
    <ligand>
        <name>K(+)</name>
        <dbReference type="ChEBI" id="CHEBI:29103"/>
    </ligand>
</feature>
<dbReference type="AlphaFoldDB" id="A0A0L6TY97"/>
<organism evidence="11 12">
    <name type="scientific">Acetobacterium bakii</name>
    <dbReference type="NCBI Taxonomy" id="52689"/>
    <lineage>
        <taxon>Bacteria</taxon>
        <taxon>Bacillati</taxon>
        <taxon>Bacillota</taxon>
        <taxon>Clostridia</taxon>
        <taxon>Eubacteriales</taxon>
        <taxon>Eubacteriaceae</taxon>
        <taxon>Acetobacterium</taxon>
    </lineage>
</organism>
<dbReference type="RefSeq" id="WP_050740837.1">
    <property type="nucleotide sequence ID" value="NZ_LGYO01000033.1"/>
</dbReference>
<dbReference type="GO" id="GO:0005737">
    <property type="term" value="C:cytoplasm"/>
    <property type="evidence" value="ECO:0007669"/>
    <property type="project" value="UniProtKB-SubCell"/>
</dbReference>
<dbReference type="GO" id="GO:0046872">
    <property type="term" value="F:metal ion binding"/>
    <property type="evidence" value="ECO:0007669"/>
    <property type="project" value="UniProtKB-KW"/>
</dbReference>
<comment type="function">
    <text evidence="9">Catalyzes the ATP-dependent phosphorylation of 2-deoxy-D-ribose to 2-deoxy-D-ribose 5-phosphate (dRib-5P), allowing the use of deoxyribose as the sole carbon source.</text>
</comment>
<dbReference type="PATRIC" id="fig|52689.4.peg.1969"/>
<gene>
    <name evidence="9" type="primary">deoK</name>
    <name evidence="11" type="ORF">AKG39_13030</name>
</gene>
<dbReference type="PANTHER" id="PTHR10584">
    <property type="entry name" value="SUGAR KINASE"/>
    <property type="match status" value="1"/>
</dbReference>
<keyword evidence="8 9" id="KW-0119">Carbohydrate metabolism</keyword>
<keyword evidence="7 9" id="KW-0630">Potassium</keyword>
<feature type="binding site" evidence="9">
    <location>
        <begin position="40"/>
        <end position="44"/>
    </location>
    <ligand>
        <name>substrate</name>
    </ligand>
</feature>
<dbReference type="PANTHER" id="PTHR10584:SF166">
    <property type="entry name" value="RIBOKINASE"/>
    <property type="match status" value="1"/>
</dbReference>
<feature type="site" description="Important for substrate specificity" evidence="9">
    <location>
        <position position="12"/>
    </location>
</feature>
<feature type="binding site" evidence="9">
    <location>
        <begin position="220"/>
        <end position="225"/>
    </location>
    <ligand>
        <name>ATP</name>
        <dbReference type="ChEBI" id="CHEBI:30616"/>
    </ligand>
</feature>
<keyword evidence="4 9" id="KW-0418">Kinase</keyword>
<keyword evidence="6 9" id="KW-0460">Magnesium</keyword>
<evidence type="ECO:0000313" key="11">
    <source>
        <dbReference type="EMBL" id="KNZ41236.1"/>
    </source>
</evidence>
<evidence type="ECO:0000313" key="12">
    <source>
        <dbReference type="Proteomes" id="UP000036873"/>
    </source>
</evidence>
<evidence type="ECO:0000256" key="6">
    <source>
        <dbReference type="ARBA" id="ARBA00022842"/>
    </source>
</evidence>
<feature type="binding site" evidence="9">
    <location>
        <position position="276"/>
    </location>
    <ligand>
        <name>ATP</name>
        <dbReference type="ChEBI" id="CHEBI:30616"/>
    </ligand>
</feature>
<dbReference type="GO" id="GO:0004747">
    <property type="term" value="F:ribokinase activity"/>
    <property type="evidence" value="ECO:0007669"/>
    <property type="project" value="InterPro"/>
</dbReference>